<evidence type="ECO:0000256" key="2">
    <source>
        <dbReference type="ARBA" id="ARBA00004651"/>
    </source>
</evidence>
<dbReference type="RefSeq" id="WP_227080750.1">
    <property type="nucleotide sequence ID" value="NZ_BAABZQ010000001.1"/>
</dbReference>
<keyword evidence="15" id="KW-1185">Reference proteome</keyword>
<dbReference type="Proteomes" id="UP001600941">
    <property type="component" value="Unassembled WGS sequence"/>
</dbReference>
<evidence type="ECO:0000256" key="12">
    <source>
        <dbReference type="SAM" id="Phobius"/>
    </source>
</evidence>
<dbReference type="PANTHER" id="PTHR45453:SF2">
    <property type="entry name" value="HISTIDINE KINASE"/>
    <property type="match status" value="1"/>
</dbReference>
<evidence type="ECO:0000256" key="4">
    <source>
        <dbReference type="ARBA" id="ARBA00022475"/>
    </source>
</evidence>
<keyword evidence="9" id="KW-0902">Two-component regulatory system</keyword>
<accession>A0ABQ0C188</accession>
<evidence type="ECO:0000256" key="8">
    <source>
        <dbReference type="ARBA" id="ARBA00022989"/>
    </source>
</evidence>
<name>A0ABQ0C188_9FIRM</name>
<feature type="transmembrane region" description="Helical" evidence="12">
    <location>
        <begin position="12"/>
        <end position="32"/>
    </location>
</feature>
<comment type="caution">
    <text evidence="14">The sequence shown here is derived from an EMBL/GenBank/DDBJ whole genome shotgun (WGS) entry which is preliminary data.</text>
</comment>
<proteinExistence type="predicted"/>
<dbReference type="EC" id="2.7.13.3" evidence="3"/>
<dbReference type="PANTHER" id="PTHR45453">
    <property type="entry name" value="PHOSPHATE REGULON SENSOR PROTEIN PHOR"/>
    <property type="match status" value="1"/>
</dbReference>
<evidence type="ECO:0000256" key="5">
    <source>
        <dbReference type="ARBA" id="ARBA00022679"/>
    </source>
</evidence>
<dbReference type="GO" id="GO:0016301">
    <property type="term" value="F:kinase activity"/>
    <property type="evidence" value="ECO:0007669"/>
    <property type="project" value="UniProtKB-KW"/>
</dbReference>
<dbReference type="EMBL" id="BAABZQ010000001">
    <property type="protein sequence ID" value="GAA6502387.1"/>
    <property type="molecule type" value="Genomic_DNA"/>
</dbReference>
<evidence type="ECO:0000256" key="1">
    <source>
        <dbReference type="ARBA" id="ARBA00000085"/>
    </source>
</evidence>
<dbReference type="InterPro" id="IPR003594">
    <property type="entry name" value="HATPase_dom"/>
</dbReference>
<evidence type="ECO:0000256" key="3">
    <source>
        <dbReference type="ARBA" id="ARBA00012438"/>
    </source>
</evidence>
<keyword evidence="11" id="KW-0175">Coiled coil</keyword>
<keyword evidence="10 12" id="KW-0472">Membrane</keyword>
<evidence type="ECO:0000256" key="6">
    <source>
        <dbReference type="ARBA" id="ARBA00022692"/>
    </source>
</evidence>
<dbReference type="InterPro" id="IPR005467">
    <property type="entry name" value="His_kinase_dom"/>
</dbReference>
<evidence type="ECO:0000256" key="10">
    <source>
        <dbReference type="ARBA" id="ARBA00023136"/>
    </source>
</evidence>
<evidence type="ECO:0000256" key="11">
    <source>
        <dbReference type="SAM" id="Coils"/>
    </source>
</evidence>
<keyword evidence="6 12" id="KW-0812">Transmembrane</keyword>
<comment type="subcellular location">
    <subcellularLocation>
        <location evidence="2">Cell membrane</location>
        <topology evidence="2">Multi-pass membrane protein</topology>
    </subcellularLocation>
</comment>
<comment type="catalytic activity">
    <reaction evidence="1">
        <text>ATP + protein L-histidine = ADP + protein N-phospho-L-histidine.</text>
        <dbReference type="EC" id="2.7.13.3"/>
    </reaction>
</comment>
<feature type="transmembrane region" description="Helical" evidence="12">
    <location>
        <begin position="38"/>
        <end position="56"/>
    </location>
</feature>
<evidence type="ECO:0000313" key="15">
    <source>
        <dbReference type="Proteomes" id="UP001600941"/>
    </source>
</evidence>
<dbReference type="Gene3D" id="3.30.565.10">
    <property type="entry name" value="Histidine kinase-like ATPase, C-terminal domain"/>
    <property type="match status" value="1"/>
</dbReference>
<feature type="domain" description="Histidine kinase" evidence="13">
    <location>
        <begin position="127"/>
        <end position="337"/>
    </location>
</feature>
<dbReference type="SMART" id="SM00387">
    <property type="entry name" value="HATPase_c"/>
    <property type="match status" value="1"/>
</dbReference>
<protein>
    <recommendedName>
        <fullName evidence="3">histidine kinase</fullName>
        <ecNumber evidence="3">2.7.13.3</ecNumber>
    </recommendedName>
</protein>
<keyword evidence="8 12" id="KW-1133">Transmembrane helix</keyword>
<evidence type="ECO:0000256" key="7">
    <source>
        <dbReference type="ARBA" id="ARBA00022777"/>
    </source>
</evidence>
<organism evidence="14 15">
    <name type="scientific">Blautia parvula</name>
    <dbReference type="NCBI Taxonomy" id="2877527"/>
    <lineage>
        <taxon>Bacteria</taxon>
        <taxon>Bacillati</taxon>
        <taxon>Bacillota</taxon>
        <taxon>Clostridia</taxon>
        <taxon>Lachnospirales</taxon>
        <taxon>Lachnospiraceae</taxon>
        <taxon>Blautia</taxon>
    </lineage>
</organism>
<evidence type="ECO:0000259" key="13">
    <source>
        <dbReference type="PROSITE" id="PS50109"/>
    </source>
</evidence>
<reference evidence="14 15" key="1">
    <citation type="submission" date="2024-04" db="EMBL/GenBank/DDBJ databases">
        <title>Defined microbial consortia suppress multidrug-resistant proinflammatory Enterobacteriaceae via ecological control.</title>
        <authorList>
            <person name="Furuichi M."/>
            <person name="Kawaguchi T."/>
            <person name="Pust M."/>
            <person name="Yasuma K."/>
            <person name="Plichta D."/>
            <person name="Hasegawa N."/>
            <person name="Ohya T."/>
            <person name="Bhattarai S."/>
            <person name="Sasajima S."/>
            <person name="Aoto Y."/>
            <person name="Tuganbaev T."/>
            <person name="Yaginuma M."/>
            <person name="Ueda M."/>
            <person name="Okahashi N."/>
            <person name="Amafuji K."/>
            <person name="Kiridooshi Y."/>
            <person name="Sugita K."/>
            <person name="Strazar M."/>
            <person name="Skelly A."/>
            <person name="Suda W."/>
            <person name="Hattori M."/>
            <person name="Nakamoto N."/>
            <person name="Caballero S."/>
            <person name="Norman J."/>
            <person name="Olle B."/>
            <person name="Tanoue T."/>
            <person name="Arita M."/>
            <person name="Bucci V."/>
            <person name="Atarashi K."/>
            <person name="Xavier R."/>
            <person name="Honda K."/>
        </authorList>
    </citation>
    <scope>NUCLEOTIDE SEQUENCE [LARGE SCALE GENOMIC DNA]</scope>
    <source>
        <strain evidence="15">k34-0107-D12</strain>
    </source>
</reference>
<dbReference type="CDD" id="cd00082">
    <property type="entry name" value="HisKA"/>
    <property type="match status" value="1"/>
</dbReference>
<dbReference type="InterPro" id="IPR036890">
    <property type="entry name" value="HATPase_C_sf"/>
</dbReference>
<keyword evidence="7 14" id="KW-0418">Kinase</keyword>
<evidence type="ECO:0000256" key="9">
    <source>
        <dbReference type="ARBA" id="ARBA00023012"/>
    </source>
</evidence>
<dbReference type="PROSITE" id="PS50109">
    <property type="entry name" value="HIS_KIN"/>
    <property type="match status" value="1"/>
</dbReference>
<dbReference type="Pfam" id="PF02518">
    <property type="entry name" value="HATPase_c"/>
    <property type="match status" value="1"/>
</dbReference>
<gene>
    <name evidence="14" type="ORF">K340107D12_52030</name>
</gene>
<dbReference type="InterPro" id="IPR003661">
    <property type="entry name" value="HisK_dim/P_dom"/>
</dbReference>
<sequence>MMRFKDYFLNKITEILGTFFVLFIMLEFLYIIGNTFSVIFLIGIVVTGMTMMKYLMDWYRKKRYFDIIEKRVKDLNEPWLIAELLPVSYQIEDRIYQELLRKIGSSAIEEIHKMEDEQKEYEDYIEQWIHEVKTPITSIHLMLENRIQNNLELKRDLNIELSRIENDIDRALYYARSEQIYKDYLIQKLNIWKVLSRAVNKNRTVVMNSSVAVELKCDKDIYVYGDEKWLVFMITQVLLNAIKYKKEKDAKIIMSVKRENGKILLKILDNGKGIKKEELPRIFDKGFTGSNGRENEKSTGMGLYLVYKLCKKLDIDIKAESIYGEFTAIKFTFNIVR</sequence>
<evidence type="ECO:0000313" key="14">
    <source>
        <dbReference type="EMBL" id="GAA6502387.1"/>
    </source>
</evidence>
<dbReference type="InterPro" id="IPR050351">
    <property type="entry name" value="BphY/WalK/GraS-like"/>
</dbReference>
<keyword evidence="5" id="KW-0808">Transferase</keyword>
<feature type="coiled-coil region" evidence="11">
    <location>
        <begin position="111"/>
        <end position="167"/>
    </location>
</feature>
<dbReference type="SUPFAM" id="SSF55874">
    <property type="entry name" value="ATPase domain of HSP90 chaperone/DNA topoisomerase II/histidine kinase"/>
    <property type="match status" value="1"/>
</dbReference>
<keyword evidence="4" id="KW-1003">Cell membrane</keyword>